<organism evidence="1 2">
    <name type="scientific">Myodes glareolus</name>
    <name type="common">Bank vole</name>
    <name type="synonym">Clethrionomys glareolus</name>
    <dbReference type="NCBI Taxonomy" id="447135"/>
    <lineage>
        <taxon>Eukaryota</taxon>
        <taxon>Metazoa</taxon>
        <taxon>Chordata</taxon>
        <taxon>Craniata</taxon>
        <taxon>Vertebrata</taxon>
        <taxon>Euteleostomi</taxon>
        <taxon>Mammalia</taxon>
        <taxon>Eutheria</taxon>
        <taxon>Euarchontoglires</taxon>
        <taxon>Glires</taxon>
        <taxon>Rodentia</taxon>
        <taxon>Myomorpha</taxon>
        <taxon>Muroidea</taxon>
        <taxon>Cricetidae</taxon>
        <taxon>Arvicolinae</taxon>
        <taxon>Myodes</taxon>
    </lineage>
</organism>
<sequence>SPPWNSTCSAPKLGGGLEVKGHWAVPEAEAHSTSASQQAAMLERRRRRRGAKCWFVDTQADSQCLMP</sequence>
<comment type="caution">
    <text evidence="1">The sequence shown here is derived from an EMBL/GenBank/DDBJ whole genome shotgun (WGS) entry which is preliminary data.</text>
</comment>
<name>A0AAW0HCS6_MYOGA</name>
<feature type="non-terminal residue" evidence="1">
    <location>
        <position position="1"/>
    </location>
</feature>
<keyword evidence="2" id="KW-1185">Reference proteome</keyword>
<evidence type="ECO:0000313" key="1">
    <source>
        <dbReference type="EMBL" id="KAK7800657.1"/>
    </source>
</evidence>
<evidence type="ECO:0000313" key="2">
    <source>
        <dbReference type="Proteomes" id="UP001488838"/>
    </source>
</evidence>
<dbReference type="Proteomes" id="UP001488838">
    <property type="component" value="Unassembled WGS sequence"/>
</dbReference>
<reference evidence="1 2" key="1">
    <citation type="journal article" date="2023" name="bioRxiv">
        <title>Conserved and derived expression patterns and positive selection on dental genes reveal complex evolutionary context of ever-growing rodent molars.</title>
        <authorList>
            <person name="Calamari Z.T."/>
            <person name="Song A."/>
            <person name="Cohen E."/>
            <person name="Akter M."/>
            <person name="Roy R.D."/>
            <person name="Hallikas O."/>
            <person name="Christensen M.M."/>
            <person name="Li P."/>
            <person name="Marangoni P."/>
            <person name="Jernvall J."/>
            <person name="Klein O.D."/>
        </authorList>
    </citation>
    <scope>NUCLEOTIDE SEQUENCE [LARGE SCALE GENOMIC DNA]</scope>
    <source>
        <strain evidence="1">V071</strain>
    </source>
</reference>
<proteinExistence type="predicted"/>
<dbReference type="EMBL" id="JBBHLL010000539">
    <property type="protein sequence ID" value="KAK7800657.1"/>
    <property type="molecule type" value="Genomic_DNA"/>
</dbReference>
<gene>
    <name evidence="1" type="ORF">U0070_022229</name>
</gene>
<protein>
    <submittedName>
        <fullName evidence="1">Uncharacterized protein</fullName>
    </submittedName>
</protein>
<accession>A0AAW0HCS6</accession>
<dbReference type="AlphaFoldDB" id="A0AAW0HCS6"/>